<sequence length="1043" mass="114000">MKLEKSMQKQTEEDQQPPLVEPKSRQEQENQQQQQLGAAVSEPTQFTSLQKKTQFNKPFDPDINKAGPSTSHNDSRTHETQQIHNGKHTKSEDFAKQHKKATASTEVPTELSDSSEHEVEKITVQRIDTVICITAEKTITEVRSSRGELIRRTENTVEVERKVFDKVVSEKVTERIILPQLSPSRSVSTMTTGDLADISSSSLSRVYSSGSKSSNPSIDVAHYDQSMPTPAQRQQNVEQQDNRQQQEDECRHNADLPGASAIAILMPVVQPKRHSASSSTGKDLFSTPDQSIIDRADSDIGKVVSSSNSTPCSHSFISPSTAIRKPDHEGRTKIITPTSTRSKGALTHGMSTSTRLPTDGDVSLPVSTIVLDPPEQAGGNKGAPVVYGQNTPVEKVIYGLRHRETPGTQDNHNIRGKRTVKSDSRGEEQSAEDSKSSKFVSKKRKISGAETSKTTPQQQKLKTHAEVSREDVGELTDVQSTGFSVHGGQPSASGGSLKDPVLTVSSKSSAGFSYSPEISLQGGLRQAGANMVVLNEYRSKAVQGAKVMGKWKDGYYYPGVLSKVDHSSKKYMIQFDDGSQRLVKPNEIILAAELPVGQSVMVLANNDFYEPGMVMGHSEAQSEVGPANFVYHVERDDGITQVCERKNLILSEGQAACLLSDEEMRISPDVCTPSTSKPGDISLDNLVEGKRHLKSKSVKAVSDKEDQPSVSGAQLTSVAAPSSAIEGENCQSGRKRKEGPVATSTPTVKQICKEGKKKGTPVKNPVPHSLGGAVASPHDPKKVQQKARTGLLFETSLKKSKLFEGMTFILTHVEKSAEDRRQEKLLLEDSSFETSTDNNTDVECDTSPFMKEHLQLIIENGGGQVIHSISDAMPGKHCYLVAAEYQRTVKYLQALAAGITIVSHQWILHSVAENRLQGLKAYILPAGISLEKRKLVERTRSCSDLANQTVMVVSNNKEFIEAWMSILKMAQSHIVTRFPTRASKNDPGVDVVVSDSSCPSTVVRRCQQLDVPLVSSEWVAQCLITGHLVDVKGHEKYKHDFSS</sequence>
<feature type="region of interest" description="Disordered" evidence="4">
    <location>
        <begin position="199"/>
        <end position="250"/>
    </location>
</feature>
<feature type="compositionally biased region" description="Basic and acidic residues" evidence="4">
    <location>
        <begin position="240"/>
        <end position="250"/>
    </location>
</feature>
<dbReference type="GO" id="GO:0005634">
    <property type="term" value="C:nucleus"/>
    <property type="evidence" value="ECO:0007669"/>
    <property type="project" value="UniProtKB-SubCell"/>
</dbReference>
<feature type="region of interest" description="Disordered" evidence="4">
    <location>
        <begin position="695"/>
        <end position="781"/>
    </location>
</feature>
<dbReference type="InterPro" id="IPR047249">
    <property type="entry name" value="BRCT_p53bp1-like_rpt1"/>
</dbReference>
<dbReference type="Gene3D" id="2.30.30.140">
    <property type="match status" value="1"/>
</dbReference>
<dbReference type="Gene3D" id="3.40.50.10190">
    <property type="entry name" value="BRCT domain"/>
    <property type="match status" value="2"/>
</dbReference>
<dbReference type="CDD" id="cd17724">
    <property type="entry name" value="BRCT_p53bp1_rpt2"/>
    <property type="match status" value="1"/>
</dbReference>
<dbReference type="AlphaFoldDB" id="A0A8S4A480"/>
<dbReference type="GO" id="GO:0000077">
    <property type="term" value="P:DNA damage checkpoint signaling"/>
    <property type="evidence" value="ECO:0007669"/>
    <property type="project" value="TreeGrafter"/>
</dbReference>
<name>A0A8S4A480_9EUPU</name>
<dbReference type="InterPro" id="IPR014722">
    <property type="entry name" value="Rib_uL2_dom2"/>
</dbReference>
<feature type="domain" description="BRCT" evidence="5">
    <location>
        <begin position="798"/>
        <end position="924"/>
    </location>
</feature>
<accession>A0A8S4A480</accession>
<dbReference type="Pfam" id="PF09038">
    <property type="entry name" value="53-BP1_Tudor"/>
    <property type="match status" value="1"/>
</dbReference>
<keyword evidence="2" id="KW-0227">DNA damage</keyword>
<feature type="region of interest" description="Disordered" evidence="4">
    <location>
        <begin position="340"/>
        <end position="361"/>
    </location>
</feature>
<evidence type="ECO:0000313" key="7">
    <source>
        <dbReference type="Proteomes" id="UP000678393"/>
    </source>
</evidence>
<dbReference type="Gene3D" id="2.30.30.30">
    <property type="match status" value="1"/>
</dbReference>
<dbReference type="GO" id="GO:0045944">
    <property type="term" value="P:positive regulation of transcription by RNA polymerase II"/>
    <property type="evidence" value="ECO:0007669"/>
    <property type="project" value="TreeGrafter"/>
</dbReference>
<dbReference type="Proteomes" id="UP000678393">
    <property type="component" value="Unassembled WGS sequence"/>
</dbReference>
<organism evidence="6 7">
    <name type="scientific">Candidula unifasciata</name>
    <dbReference type="NCBI Taxonomy" id="100452"/>
    <lineage>
        <taxon>Eukaryota</taxon>
        <taxon>Metazoa</taxon>
        <taxon>Spiralia</taxon>
        <taxon>Lophotrochozoa</taxon>
        <taxon>Mollusca</taxon>
        <taxon>Gastropoda</taxon>
        <taxon>Heterobranchia</taxon>
        <taxon>Euthyneura</taxon>
        <taxon>Panpulmonata</taxon>
        <taxon>Eupulmonata</taxon>
        <taxon>Stylommatophora</taxon>
        <taxon>Helicina</taxon>
        <taxon>Helicoidea</taxon>
        <taxon>Geomitridae</taxon>
        <taxon>Candidula</taxon>
    </lineage>
</organism>
<feature type="region of interest" description="Disordered" evidence="4">
    <location>
        <begin position="302"/>
        <end position="324"/>
    </location>
</feature>
<feature type="compositionally biased region" description="Polar residues" evidence="4">
    <location>
        <begin position="449"/>
        <end position="460"/>
    </location>
</feature>
<feature type="compositionally biased region" description="Low complexity" evidence="4">
    <location>
        <begin position="199"/>
        <end position="214"/>
    </location>
</feature>
<feature type="domain" description="BRCT" evidence="5">
    <location>
        <begin position="991"/>
        <end position="1036"/>
    </location>
</feature>
<keyword evidence="7" id="KW-1185">Reference proteome</keyword>
<dbReference type="FunFam" id="3.40.50.10190:FF:000005">
    <property type="entry name" value="Tumor suppressor p53-binding protein 1"/>
    <property type="match status" value="1"/>
</dbReference>
<dbReference type="InterPro" id="IPR047250">
    <property type="entry name" value="BRCT_p53bp1-like_rpt2"/>
</dbReference>
<feature type="compositionally biased region" description="Basic and acidic residues" evidence="4">
    <location>
        <begin position="420"/>
        <end position="436"/>
    </location>
</feature>
<proteinExistence type="predicted"/>
<comment type="caution">
    <text evidence="6">The sequence shown here is derived from an EMBL/GenBank/DDBJ whole genome shotgun (WGS) entry which is preliminary data.</text>
</comment>
<dbReference type="InterPro" id="IPR047252">
    <property type="entry name" value="TP53BP1-like"/>
</dbReference>
<feature type="region of interest" description="Disordered" evidence="4">
    <location>
        <begin position="403"/>
        <end position="500"/>
    </location>
</feature>
<dbReference type="InterPro" id="IPR002999">
    <property type="entry name" value="Tudor"/>
</dbReference>
<feature type="compositionally biased region" description="Basic and acidic residues" evidence="4">
    <location>
        <begin position="463"/>
        <end position="472"/>
    </location>
</feature>
<gene>
    <name evidence="6" type="ORF">CUNI_LOCUS22241</name>
</gene>
<evidence type="ECO:0000256" key="1">
    <source>
        <dbReference type="ARBA" id="ARBA00004123"/>
    </source>
</evidence>
<dbReference type="InterPro" id="IPR036420">
    <property type="entry name" value="BRCT_dom_sf"/>
</dbReference>
<protein>
    <recommendedName>
        <fullName evidence="5">BRCT domain-containing protein</fullName>
    </recommendedName>
</protein>
<evidence type="ECO:0000256" key="4">
    <source>
        <dbReference type="SAM" id="MobiDB-lite"/>
    </source>
</evidence>
<dbReference type="Pfam" id="PF18428">
    <property type="entry name" value="BRCT_3"/>
    <property type="match status" value="1"/>
</dbReference>
<dbReference type="SMART" id="SM00333">
    <property type="entry name" value="TUDOR"/>
    <property type="match status" value="1"/>
</dbReference>
<evidence type="ECO:0000256" key="2">
    <source>
        <dbReference type="ARBA" id="ARBA00022763"/>
    </source>
</evidence>
<keyword evidence="3" id="KW-0539">Nucleus</keyword>
<reference evidence="6" key="1">
    <citation type="submission" date="2021-04" db="EMBL/GenBank/DDBJ databases">
        <authorList>
            <consortium name="Molecular Ecology Group"/>
        </authorList>
    </citation>
    <scope>NUCLEOTIDE SEQUENCE</scope>
</reference>
<dbReference type="SUPFAM" id="SSF52113">
    <property type="entry name" value="BRCT domain"/>
    <property type="match status" value="2"/>
</dbReference>
<dbReference type="InterPro" id="IPR001357">
    <property type="entry name" value="BRCT_dom"/>
</dbReference>
<dbReference type="PANTHER" id="PTHR15321">
    <property type="entry name" value="TUMOR SUPPRESSOR P53-BINDING PROTEIN 1"/>
    <property type="match status" value="1"/>
</dbReference>
<dbReference type="Pfam" id="PF16589">
    <property type="entry name" value="BRCT_2"/>
    <property type="match status" value="1"/>
</dbReference>
<dbReference type="PANTHER" id="PTHR15321:SF3">
    <property type="entry name" value="TP53-BINDING PROTEIN 1"/>
    <property type="match status" value="1"/>
</dbReference>
<dbReference type="InterPro" id="IPR015125">
    <property type="entry name" value="53-BP1_Tudor"/>
</dbReference>
<dbReference type="CDD" id="cd17745">
    <property type="entry name" value="BRCT_p53bp1_rpt1"/>
    <property type="match status" value="1"/>
</dbReference>
<evidence type="ECO:0000259" key="5">
    <source>
        <dbReference type="PROSITE" id="PS50172"/>
    </source>
</evidence>
<feature type="compositionally biased region" description="Polar residues" evidence="4">
    <location>
        <begin position="708"/>
        <end position="720"/>
    </location>
</feature>
<comment type="subcellular location">
    <subcellularLocation>
        <location evidence="1">Nucleus</location>
    </subcellularLocation>
</comment>
<feature type="compositionally biased region" description="Basic and acidic residues" evidence="4">
    <location>
        <begin position="1"/>
        <end position="12"/>
    </location>
</feature>
<dbReference type="OrthoDB" id="129353at2759"/>
<evidence type="ECO:0000313" key="6">
    <source>
        <dbReference type="EMBL" id="CAG5136683.1"/>
    </source>
</evidence>
<dbReference type="CDD" id="cd20383">
    <property type="entry name" value="Tudor_53BP1"/>
    <property type="match status" value="1"/>
</dbReference>
<feature type="region of interest" description="Disordered" evidence="4">
    <location>
        <begin position="1"/>
        <end position="117"/>
    </location>
</feature>
<evidence type="ECO:0000256" key="3">
    <source>
        <dbReference type="ARBA" id="ARBA00023242"/>
    </source>
</evidence>
<dbReference type="SUPFAM" id="SSF63748">
    <property type="entry name" value="Tudor/PWWP/MBT"/>
    <property type="match status" value="1"/>
</dbReference>
<feature type="compositionally biased region" description="Polar residues" evidence="4">
    <location>
        <begin position="42"/>
        <end position="56"/>
    </location>
</feature>
<dbReference type="SMART" id="SM00292">
    <property type="entry name" value="BRCT"/>
    <property type="match status" value="2"/>
</dbReference>
<dbReference type="GO" id="GO:0042393">
    <property type="term" value="F:histone binding"/>
    <property type="evidence" value="ECO:0007669"/>
    <property type="project" value="TreeGrafter"/>
</dbReference>
<dbReference type="PROSITE" id="PS50172">
    <property type="entry name" value="BRCT"/>
    <property type="match status" value="2"/>
</dbReference>
<feature type="compositionally biased region" description="Polar residues" evidence="4">
    <location>
        <begin position="304"/>
        <end position="321"/>
    </location>
</feature>
<dbReference type="EMBL" id="CAJHNH020008558">
    <property type="protein sequence ID" value="CAG5136683.1"/>
    <property type="molecule type" value="Genomic_DNA"/>
</dbReference>